<organism evidence="1 2">
    <name type="scientific">Ferruginibacter yonginensis</name>
    <dbReference type="NCBI Taxonomy" id="1310416"/>
    <lineage>
        <taxon>Bacteria</taxon>
        <taxon>Pseudomonadati</taxon>
        <taxon>Bacteroidota</taxon>
        <taxon>Chitinophagia</taxon>
        <taxon>Chitinophagales</taxon>
        <taxon>Chitinophagaceae</taxon>
        <taxon>Ferruginibacter</taxon>
    </lineage>
</organism>
<gene>
    <name evidence="1" type="ORF">ACFOWM_02090</name>
</gene>
<sequence>MHKLLFSAVVVAAFITSCNVRKQDKLAPEKPLTQQTVITNPTTVKVIDSAYNFGKVAEGGVVEYNYRFINTGQKPLIITNATASCGCTVPEKPEKPIEPGDTGYIKVKFNSENRVGQAHKTVTVLSNAEPAFPELLLTGEVTEKTKK</sequence>
<accession>A0ABV8QPH1</accession>
<dbReference type="InterPro" id="IPR013783">
    <property type="entry name" value="Ig-like_fold"/>
</dbReference>
<name>A0ABV8QPH1_9BACT</name>
<proteinExistence type="predicted"/>
<reference evidence="2" key="1">
    <citation type="journal article" date="2019" name="Int. J. Syst. Evol. Microbiol.">
        <title>The Global Catalogue of Microorganisms (GCM) 10K type strain sequencing project: providing services to taxonomists for standard genome sequencing and annotation.</title>
        <authorList>
            <consortium name="The Broad Institute Genomics Platform"/>
            <consortium name="The Broad Institute Genome Sequencing Center for Infectious Disease"/>
            <person name="Wu L."/>
            <person name="Ma J."/>
        </authorList>
    </citation>
    <scope>NUCLEOTIDE SEQUENCE [LARGE SCALE GENOMIC DNA]</scope>
    <source>
        <strain evidence="2">CECT 8289</strain>
    </source>
</reference>
<comment type="caution">
    <text evidence="1">The sequence shown here is derived from an EMBL/GenBank/DDBJ whole genome shotgun (WGS) entry which is preliminary data.</text>
</comment>
<dbReference type="InterPro" id="IPR011467">
    <property type="entry name" value="DUF1573"/>
</dbReference>
<dbReference type="PANTHER" id="PTHR37833">
    <property type="entry name" value="LIPOPROTEIN-RELATED"/>
    <property type="match status" value="1"/>
</dbReference>
<dbReference type="EMBL" id="JBHSCZ010000001">
    <property type="protein sequence ID" value="MFC4261656.1"/>
    <property type="molecule type" value="Genomic_DNA"/>
</dbReference>
<dbReference type="Gene3D" id="2.60.40.10">
    <property type="entry name" value="Immunoglobulins"/>
    <property type="match status" value="1"/>
</dbReference>
<evidence type="ECO:0000313" key="1">
    <source>
        <dbReference type="EMBL" id="MFC4261656.1"/>
    </source>
</evidence>
<dbReference type="Pfam" id="PF07610">
    <property type="entry name" value="DUF1573"/>
    <property type="match status" value="1"/>
</dbReference>
<evidence type="ECO:0000313" key="2">
    <source>
        <dbReference type="Proteomes" id="UP001595907"/>
    </source>
</evidence>
<keyword evidence="2" id="KW-1185">Reference proteome</keyword>
<dbReference type="PANTHER" id="PTHR37833:SF1">
    <property type="entry name" value="SIGNAL PEPTIDE PROTEIN"/>
    <property type="match status" value="1"/>
</dbReference>
<dbReference type="PROSITE" id="PS51257">
    <property type="entry name" value="PROKAR_LIPOPROTEIN"/>
    <property type="match status" value="1"/>
</dbReference>
<dbReference type="RefSeq" id="WP_379706406.1">
    <property type="nucleotide sequence ID" value="NZ_JBHSCZ010000001.1"/>
</dbReference>
<protein>
    <submittedName>
        <fullName evidence="1">DUF1573 domain-containing protein</fullName>
    </submittedName>
</protein>
<dbReference type="Proteomes" id="UP001595907">
    <property type="component" value="Unassembled WGS sequence"/>
</dbReference>